<reference evidence="1" key="1">
    <citation type="submission" date="2023-10" db="EMBL/GenBank/DDBJ databases">
        <authorList>
            <person name="Rodriguez Cubillos JULIANA M."/>
            <person name="De Vega J."/>
        </authorList>
    </citation>
    <scope>NUCLEOTIDE SEQUENCE</scope>
</reference>
<accession>A0ACB0JGI6</accession>
<dbReference type="EMBL" id="CASHSV030000034">
    <property type="protein sequence ID" value="CAJ2642819.1"/>
    <property type="molecule type" value="Genomic_DNA"/>
</dbReference>
<sequence length="1555" mass="175975">MQEKDVFVKTQEIVCHTFDHRKDLVSNVAASSEINHGNEGVVRSENKDGDGGVSGSALKRYVSFYFTNFPAQMSNFYLRKGFEVCGVLEDVYVAKKRNRYEASQADFGEGQADPEVHRSVDMLIDKIKVGLEEEEDLSEVQGMRDDEFLDKPDAIPDSERVETPSVLRKGSREVSRGKDGQGEVSSPLVEARVNSPLRPLLSKRTNSCPPGARRSVISGPWSLDWLQDQNHGDVGVIFSANKRSRKVLHQGSKLKLVGEQDSKRKKAGGLLRHPLHSIKKVARMPSNDRREVLKALKKSVRRRRGGDKINRSCTLSCQASSGDSSSSGSVNNDWKNWVAVQGNDQLAVDDVWGIGKAIGVKFKGDNETKLQNLDVFLCKTLWGSSPHGFSYRPSIGASGGLLTLWDSDEVEVWSTESREHVLWCHGRFSRTGEEFHVANVYAPCDDGAKQGLWDYFSMRLASLVGQKVCVCGDFNAVKHIDERRSVRDGHRSSDHIPFNRFIEDNSLIDLPLIGRKFTWFKGDGVSMSRLDRFLLSEEWCLSWPNCKQVAKLRGLSDHCPLVLSANEEDWGPRPSRMLKCWKDIPGYRAFVREKLNSFEVEGWGGYVLKEKFKLIKVALRDWHTAHAQNLPSRIDTLKVRLSTLDEKGEEDALSEAELAELHGVSYDIHSLSKLHASISWQQSRSLWLKEGDANSKYFHAILASRRRRNALSIIQVGGVTLEGVTPIRQAVFSHFESHFKAPNVERPGVDNLQFKRLNQVEIGGLIKPFTEDEVKQAVWDCDSYKSPGPDGINFGFIKDFWAELRGDVMRYLSDFHRNGRLTKGINATFIALIPKTDSPQRLNDFRPISLVGSLYKILAKVLANRLRQVIGSVISESQTAFVKNRQILDGILIANEIVDEARKSSKDLMLFKVDFEKAYDSVDWGYLDDVMGRMSFPTLWRKWIPAEGLNVLMEAMVARNLFTGYSVGGQESIVVSHLQFADDTLLMGVKSWANVRALRAVLVLFETMSGLKVNFHKSMLVGVNIPDSWLDEAASVLCCKVGKIPFLYLGLQIGGDPRRLVFWEPVLSRIKNRLSGWKSRFLSFGGRLVLLKSVLTSLPVYALSFFKAPSALLGKWCWRMLVDREGLWFRVLVARYGLEGGRLCEGGRRGSVWWREIVRIREGEGELGGSWFWEHVSRRVGDGSDTLFWTDPWLDGISLKERFGRLFALAETKSRSVAEMFALGWGADGGAWVWRRSLRAWEEEMLGECQSLLLDISLQDQTLDRWQWRPDPDTGYTVGGVYQILTHQTSVTVHDAENLLWHPQVPLKVSIFAWRLLRDRLPTRANLAIRGVLSSTADTCVFGCGVAESAYHLFSSCSIAGSLWDLVCAWVGIPLVAFTTLRDHFVQFTVSAGVSRAWRSFLQLLWLVCVWVIWTERNHRLFKGSTDTPHLLLDKIKLFSFRYLRRQREENQTQDESLEEGESYVEFQCLHLQGSFQKNKIRMKNSPLVEPDISHAVIELFPGKMAFQALYSAFNCLMKESVEEICDDMAKDIASTNAGLEFMICTMNQTMIDFF</sequence>
<protein>
    <submittedName>
        <fullName evidence="1">Uncharacterized protein</fullName>
    </submittedName>
</protein>
<proteinExistence type="predicted"/>
<evidence type="ECO:0000313" key="2">
    <source>
        <dbReference type="Proteomes" id="UP001177021"/>
    </source>
</evidence>
<organism evidence="1 2">
    <name type="scientific">Trifolium pratense</name>
    <name type="common">Red clover</name>
    <dbReference type="NCBI Taxonomy" id="57577"/>
    <lineage>
        <taxon>Eukaryota</taxon>
        <taxon>Viridiplantae</taxon>
        <taxon>Streptophyta</taxon>
        <taxon>Embryophyta</taxon>
        <taxon>Tracheophyta</taxon>
        <taxon>Spermatophyta</taxon>
        <taxon>Magnoliopsida</taxon>
        <taxon>eudicotyledons</taxon>
        <taxon>Gunneridae</taxon>
        <taxon>Pentapetalae</taxon>
        <taxon>rosids</taxon>
        <taxon>fabids</taxon>
        <taxon>Fabales</taxon>
        <taxon>Fabaceae</taxon>
        <taxon>Papilionoideae</taxon>
        <taxon>50 kb inversion clade</taxon>
        <taxon>NPAAA clade</taxon>
        <taxon>Hologalegina</taxon>
        <taxon>IRL clade</taxon>
        <taxon>Trifolieae</taxon>
        <taxon>Trifolium</taxon>
    </lineage>
</organism>
<comment type="caution">
    <text evidence="1">The sequence shown here is derived from an EMBL/GenBank/DDBJ whole genome shotgun (WGS) entry which is preliminary data.</text>
</comment>
<dbReference type="Proteomes" id="UP001177021">
    <property type="component" value="Unassembled WGS sequence"/>
</dbReference>
<keyword evidence="2" id="KW-1185">Reference proteome</keyword>
<gene>
    <name evidence="1" type="ORF">MILVUS5_LOCUS12216</name>
</gene>
<name>A0ACB0JGI6_TRIPR</name>
<evidence type="ECO:0000313" key="1">
    <source>
        <dbReference type="EMBL" id="CAJ2642819.1"/>
    </source>
</evidence>